<sequence length="241" mass="28030">MTKVQFGKAVKQIRTDNGTEFVNKEMLGYYRTMAKLRRDLWPYTLLATVHIIKSLPTEVLHWKTPYEMLHGEAHSYDRFKVFGSLCYAKRNIPHRRKFDPRASPCVYLGYVNGVKGFRVLDLDSNEVFISRDVIFHETEFPFQAHSTKDQSIPLPVVHDTLSEYEEDELTDSNAPSKVDSSPLQPVRITRKKQPPAWLSDYVTDLVIVDDTFVKDAHSFMTEIEKSENEPLFYEQAVQHEK</sequence>
<dbReference type="InterPro" id="IPR039537">
    <property type="entry name" value="Retrotran_Ty1/copia-like"/>
</dbReference>
<protein>
    <submittedName>
        <fullName evidence="2">Retroelement pol polyprotein-like</fullName>
    </submittedName>
</protein>
<proteinExistence type="predicted"/>
<dbReference type="PANTHER" id="PTHR42648:SF31">
    <property type="entry name" value="RNA-DIRECTED DNA POLYMERASE"/>
    <property type="match status" value="1"/>
</dbReference>
<dbReference type="SUPFAM" id="SSF53098">
    <property type="entry name" value="Ribonuclease H-like"/>
    <property type="match status" value="1"/>
</dbReference>
<dbReference type="InterPro" id="IPR012337">
    <property type="entry name" value="RNaseH-like_sf"/>
</dbReference>
<dbReference type="AlphaFoldDB" id="A0A5A7P4B4"/>
<dbReference type="EMBL" id="BKCP01001891">
    <property type="protein sequence ID" value="GER27437.1"/>
    <property type="molecule type" value="Genomic_DNA"/>
</dbReference>
<name>A0A5A7P4B4_STRAF</name>
<evidence type="ECO:0000313" key="2">
    <source>
        <dbReference type="EMBL" id="GER27437.1"/>
    </source>
</evidence>
<evidence type="ECO:0000313" key="3">
    <source>
        <dbReference type="Proteomes" id="UP000325081"/>
    </source>
</evidence>
<dbReference type="PANTHER" id="PTHR42648">
    <property type="entry name" value="TRANSPOSASE, PUTATIVE-RELATED"/>
    <property type="match status" value="1"/>
</dbReference>
<dbReference type="Pfam" id="PF25597">
    <property type="entry name" value="SH3_retrovirus"/>
    <property type="match status" value="1"/>
</dbReference>
<accession>A0A5A7P4B4</accession>
<dbReference type="OrthoDB" id="1750165at2759"/>
<feature type="domain" description="Retroviral polymerase SH3-like" evidence="1">
    <location>
        <begin position="84"/>
        <end position="146"/>
    </location>
</feature>
<dbReference type="Proteomes" id="UP000325081">
    <property type="component" value="Unassembled WGS sequence"/>
</dbReference>
<keyword evidence="3" id="KW-1185">Reference proteome</keyword>
<gene>
    <name evidence="2" type="ORF">STAS_03147</name>
</gene>
<evidence type="ECO:0000259" key="1">
    <source>
        <dbReference type="Pfam" id="PF25597"/>
    </source>
</evidence>
<dbReference type="InterPro" id="IPR057670">
    <property type="entry name" value="SH3_retrovirus"/>
</dbReference>
<organism evidence="2 3">
    <name type="scientific">Striga asiatica</name>
    <name type="common">Asiatic witchweed</name>
    <name type="synonym">Buchnera asiatica</name>
    <dbReference type="NCBI Taxonomy" id="4170"/>
    <lineage>
        <taxon>Eukaryota</taxon>
        <taxon>Viridiplantae</taxon>
        <taxon>Streptophyta</taxon>
        <taxon>Embryophyta</taxon>
        <taxon>Tracheophyta</taxon>
        <taxon>Spermatophyta</taxon>
        <taxon>Magnoliopsida</taxon>
        <taxon>eudicotyledons</taxon>
        <taxon>Gunneridae</taxon>
        <taxon>Pentapetalae</taxon>
        <taxon>asterids</taxon>
        <taxon>lamiids</taxon>
        <taxon>Lamiales</taxon>
        <taxon>Orobanchaceae</taxon>
        <taxon>Buchnereae</taxon>
        <taxon>Striga</taxon>
    </lineage>
</organism>
<reference evidence="3" key="1">
    <citation type="journal article" date="2019" name="Curr. Biol.">
        <title>Genome Sequence of Striga asiatica Provides Insight into the Evolution of Plant Parasitism.</title>
        <authorList>
            <person name="Yoshida S."/>
            <person name="Kim S."/>
            <person name="Wafula E.K."/>
            <person name="Tanskanen J."/>
            <person name="Kim Y.M."/>
            <person name="Honaas L."/>
            <person name="Yang Z."/>
            <person name="Spallek T."/>
            <person name="Conn C.E."/>
            <person name="Ichihashi Y."/>
            <person name="Cheong K."/>
            <person name="Cui S."/>
            <person name="Der J.P."/>
            <person name="Gundlach H."/>
            <person name="Jiao Y."/>
            <person name="Hori C."/>
            <person name="Ishida J.K."/>
            <person name="Kasahara H."/>
            <person name="Kiba T."/>
            <person name="Kim M.S."/>
            <person name="Koo N."/>
            <person name="Laohavisit A."/>
            <person name="Lee Y.H."/>
            <person name="Lumba S."/>
            <person name="McCourt P."/>
            <person name="Mortimer J.C."/>
            <person name="Mutuku J.M."/>
            <person name="Nomura T."/>
            <person name="Sasaki-Sekimoto Y."/>
            <person name="Seto Y."/>
            <person name="Wang Y."/>
            <person name="Wakatake T."/>
            <person name="Sakakibara H."/>
            <person name="Demura T."/>
            <person name="Yamaguchi S."/>
            <person name="Yoneyama K."/>
            <person name="Manabe R.I."/>
            <person name="Nelson D.C."/>
            <person name="Schulman A.H."/>
            <person name="Timko M.P."/>
            <person name="dePamphilis C.W."/>
            <person name="Choi D."/>
            <person name="Shirasu K."/>
        </authorList>
    </citation>
    <scope>NUCLEOTIDE SEQUENCE [LARGE SCALE GENOMIC DNA]</scope>
    <source>
        <strain evidence="3">cv. UVA1</strain>
    </source>
</reference>
<comment type="caution">
    <text evidence="2">The sequence shown here is derived from an EMBL/GenBank/DDBJ whole genome shotgun (WGS) entry which is preliminary data.</text>
</comment>